<sequence length="95" mass="10541">MLSLRHNGRSISEIVGIYLGPGMKLPMRLFDGTGNLWNLWVYIGIITAYYILSTLLPIDKMIGKPYPVFGMAMLLMGLGFVFACLSAITLIPVFL</sequence>
<keyword evidence="1" id="KW-1133">Transmembrane helix</keyword>
<dbReference type="Proteomes" id="UP000184543">
    <property type="component" value="Unassembled WGS sequence"/>
</dbReference>
<dbReference type="OrthoDB" id="9761224at2"/>
<gene>
    <name evidence="2" type="ORF">SAMN04488513_102675</name>
</gene>
<dbReference type="AlphaFoldDB" id="A0A1M6G4L2"/>
<evidence type="ECO:0000256" key="1">
    <source>
        <dbReference type="SAM" id="Phobius"/>
    </source>
</evidence>
<feature type="transmembrane region" description="Helical" evidence="1">
    <location>
        <begin position="68"/>
        <end position="94"/>
    </location>
</feature>
<keyword evidence="1" id="KW-0812">Transmembrane</keyword>
<dbReference type="RefSeq" id="WP_072991791.1">
    <property type="nucleotide sequence ID" value="NZ_FQYU01000002.1"/>
</dbReference>
<reference evidence="3" key="1">
    <citation type="submission" date="2016-11" db="EMBL/GenBank/DDBJ databases">
        <authorList>
            <person name="Varghese N."/>
            <person name="Submissions S."/>
        </authorList>
    </citation>
    <scope>NUCLEOTIDE SEQUENCE [LARGE SCALE GENOMIC DNA]</scope>
    <source>
        <strain evidence="3">DSM 19858</strain>
    </source>
</reference>
<evidence type="ECO:0000313" key="2">
    <source>
        <dbReference type="EMBL" id="SHJ04899.1"/>
    </source>
</evidence>
<keyword evidence="3" id="KW-1185">Reference proteome</keyword>
<proteinExistence type="predicted"/>
<name>A0A1M6G4L2_9FLAO</name>
<keyword evidence="1" id="KW-0472">Membrane</keyword>
<accession>A0A1M6G4L2</accession>
<dbReference type="EMBL" id="FQYU01000002">
    <property type="protein sequence ID" value="SHJ04899.1"/>
    <property type="molecule type" value="Genomic_DNA"/>
</dbReference>
<feature type="transmembrane region" description="Helical" evidence="1">
    <location>
        <begin position="37"/>
        <end position="56"/>
    </location>
</feature>
<protein>
    <submittedName>
        <fullName evidence="2">Uncharacterized protein</fullName>
    </submittedName>
</protein>
<evidence type="ECO:0000313" key="3">
    <source>
        <dbReference type="Proteomes" id="UP000184543"/>
    </source>
</evidence>
<dbReference type="STRING" id="192903.SAMN04488513_102675"/>
<organism evidence="2 3">
    <name type="scientific">Pseudozobellia thermophila</name>
    <dbReference type="NCBI Taxonomy" id="192903"/>
    <lineage>
        <taxon>Bacteria</taxon>
        <taxon>Pseudomonadati</taxon>
        <taxon>Bacteroidota</taxon>
        <taxon>Flavobacteriia</taxon>
        <taxon>Flavobacteriales</taxon>
        <taxon>Flavobacteriaceae</taxon>
        <taxon>Pseudozobellia</taxon>
    </lineage>
</organism>